<sequence>MSRLPVFSTALLAASLALVGCAQGEKTADSAGGGQAGTCSYPSAGRPAKPVDPPSGGSVASAGKTAITLTLDGAPVVLTLDRGQAACAVNSFESLAKQGWYTKTQCHRLTDQRIFVLQCGDPTGTGSGGPGYTFADELGGAATFAKTGQQYQGRDMVTYPKGTVAMANSGPNTNGSQIFLVWQDSPLLPDYTVLGTMDEASVENVAKVAAEGVAADGTKPNAPGLISDVTMG</sequence>
<gene>
    <name evidence="4" type="ORF">FM114_08390</name>
</gene>
<dbReference type="Gene3D" id="2.40.100.10">
    <property type="entry name" value="Cyclophilin-like"/>
    <property type="match status" value="1"/>
</dbReference>
<dbReference type="GO" id="GO:0003755">
    <property type="term" value="F:peptidyl-prolyl cis-trans isomerase activity"/>
    <property type="evidence" value="ECO:0007669"/>
    <property type="project" value="UniProtKB-EC"/>
</dbReference>
<protein>
    <submittedName>
        <fullName evidence="4">Peptidyl-prolyl cis-trans isomerase</fullName>
        <ecNumber evidence="4">5.2.1.8</ecNumber>
    </submittedName>
</protein>
<feature type="chain" id="PRO_5038858536" evidence="2">
    <location>
        <begin position="23"/>
        <end position="232"/>
    </location>
</feature>
<evidence type="ECO:0000259" key="3">
    <source>
        <dbReference type="PROSITE" id="PS50072"/>
    </source>
</evidence>
<reference evidence="4 5" key="1">
    <citation type="submission" date="2017-02" db="EMBL/GenBank/DDBJ databases">
        <authorList>
            <person name="Peterson S.W."/>
        </authorList>
    </citation>
    <scope>NUCLEOTIDE SEQUENCE [LARGE SCALE GENOMIC DNA]</scope>
    <source>
        <strain evidence="4 5">LSP_Lj1</strain>
    </source>
</reference>
<dbReference type="PANTHER" id="PTHR45625:SF3">
    <property type="entry name" value="PEPTIDYL-PROLYL CIS-TRANS ISOMERASE B-RELATED"/>
    <property type="match status" value="1"/>
</dbReference>
<dbReference type="PROSITE" id="PS51257">
    <property type="entry name" value="PROKAR_LIPOPROTEIN"/>
    <property type="match status" value="1"/>
</dbReference>
<organism evidence="4 5">
    <name type="scientific">Luteococcus japonicus LSP_Lj1</name>
    <dbReference type="NCBI Taxonomy" id="1255658"/>
    <lineage>
        <taxon>Bacteria</taxon>
        <taxon>Bacillati</taxon>
        <taxon>Actinomycetota</taxon>
        <taxon>Actinomycetes</taxon>
        <taxon>Propionibacteriales</taxon>
        <taxon>Propionibacteriaceae</taxon>
        <taxon>Luteococcus</taxon>
    </lineage>
</organism>
<dbReference type="PANTHER" id="PTHR45625">
    <property type="entry name" value="PEPTIDYL-PROLYL CIS-TRANS ISOMERASE-RELATED"/>
    <property type="match status" value="1"/>
</dbReference>
<name>A0A1R4JM20_9ACTN</name>
<dbReference type="Proteomes" id="UP000188342">
    <property type="component" value="Unassembled WGS sequence"/>
</dbReference>
<dbReference type="InterPro" id="IPR002130">
    <property type="entry name" value="Cyclophilin-type_PPIase_dom"/>
</dbReference>
<keyword evidence="5" id="KW-1185">Reference proteome</keyword>
<dbReference type="Pfam" id="PF00160">
    <property type="entry name" value="Pro_isomerase"/>
    <property type="match status" value="1"/>
</dbReference>
<comment type="function">
    <text evidence="1">PPIases accelerate the folding of proteins. It catalyzes the cis-trans isomerization of proline imidic peptide bonds in oligopeptides.</text>
</comment>
<dbReference type="OrthoDB" id="5507614at2"/>
<keyword evidence="4" id="KW-0413">Isomerase</keyword>
<dbReference type="EMBL" id="FUKQ01000032">
    <property type="protein sequence ID" value="SJN33037.1"/>
    <property type="molecule type" value="Genomic_DNA"/>
</dbReference>
<dbReference type="AlphaFoldDB" id="A0A1R4JM20"/>
<keyword evidence="2" id="KW-0732">Signal</keyword>
<proteinExistence type="predicted"/>
<feature type="signal peptide" evidence="2">
    <location>
        <begin position="1"/>
        <end position="22"/>
    </location>
</feature>
<dbReference type="PROSITE" id="PS50072">
    <property type="entry name" value="CSA_PPIASE_2"/>
    <property type="match status" value="1"/>
</dbReference>
<accession>A0A1R4JM20</accession>
<dbReference type="SUPFAM" id="SSF50891">
    <property type="entry name" value="Cyclophilin-like"/>
    <property type="match status" value="1"/>
</dbReference>
<evidence type="ECO:0000256" key="1">
    <source>
        <dbReference type="ARBA" id="ARBA00002388"/>
    </source>
</evidence>
<dbReference type="EC" id="5.2.1.8" evidence="4"/>
<dbReference type="STRING" id="1255658.FM114_08390"/>
<dbReference type="InterPro" id="IPR029000">
    <property type="entry name" value="Cyclophilin-like_dom_sf"/>
</dbReference>
<dbReference type="RefSeq" id="WP_094764697.1">
    <property type="nucleotide sequence ID" value="NZ_FUKQ01000032.1"/>
</dbReference>
<evidence type="ECO:0000313" key="5">
    <source>
        <dbReference type="Proteomes" id="UP000188342"/>
    </source>
</evidence>
<evidence type="ECO:0000313" key="4">
    <source>
        <dbReference type="EMBL" id="SJN33037.1"/>
    </source>
</evidence>
<feature type="domain" description="PPIase cyclophilin-type" evidence="3">
    <location>
        <begin position="76"/>
        <end position="231"/>
    </location>
</feature>
<evidence type="ECO:0000256" key="2">
    <source>
        <dbReference type="SAM" id="SignalP"/>
    </source>
</evidence>
<dbReference type="InterPro" id="IPR044666">
    <property type="entry name" value="Cyclophilin_A-like"/>
</dbReference>